<dbReference type="InterPro" id="IPR051490">
    <property type="entry name" value="THEM6_lcsJ_thioesterase"/>
</dbReference>
<keyword evidence="3" id="KW-1133">Transmembrane helix</keyword>
<dbReference type="AlphaFoldDB" id="A0AAV8W8N0"/>
<dbReference type="EMBL" id="JANEYG010000006">
    <property type="protein sequence ID" value="KAJ8922813.1"/>
    <property type="molecule type" value="Genomic_DNA"/>
</dbReference>
<dbReference type="Gene3D" id="3.10.129.10">
    <property type="entry name" value="Hotdog Thioesterase"/>
    <property type="match status" value="1"/>
</dbReference>
<evidence type="ECO:0000256" key="2">
    <source>
        <dbReference type="ARBA" id="ARBA00041112"/>
    </source>
</evidence>
<comment type="similarity">
    <text evidence="1">Belongs to the THEM6 family.</text>
</comment>
<evidence type="ECO:0000313" key="4">
    <source>
        <dbReference type="EMBL" id="KAJ8922813.1"/>
    </source>
</evidence>
<dbReference type="Proteomes" id="UP001159042">
    <property type="component" value="Unassembled WGS sequence"/>
</dbReference>
<feature type="transmembrane region" description="Helical" evidence="3">
    <location>
        <begin position="6"/>
        <end position="27"/>
    </location>
</feature>
<gene>
    <name evidence="4" type="ORF">NQ315_007848</name>
</gene>
<evidence type="ECO:0000256" key="3">
    <source>
        <dbReference type="SAM" id="Phobius"/>
    </source>
</evidence>
<dbReference type="PANTHER" id="PTHR12475:SF11">
    <property type="entry name" value="PROTEIN THEM6"/>
    <property type="match status" value="1"/>
</dbReference>
<keyword evidence="3" id="KW-0472">Membrane</keyword>
<name>A0AAV8W8N0_9CUCU</name>
<organism evidence="4 5">
    <name type="scientific">Exocentrus adspersus</name>
    <dbReference type="NCBI Taxonomy" id="1586481"/>
    <lineage>
        <taxon>Eukaryota</taxon>
        <taxon>Metazoa</taxon>
        <taxon>Ecdysozoa</taxon>
        <taxon>Arthropoda</taxon>
        <taxon>Hexapoda</taxon>
        <taxon>Insecta</taxon>
        <taxon>Pterygota</taxon>
        <taxon>Neoptera</taxon>
        <taxon>Endopterygota</taxon>
        <taxon>Coleoptera</taxon>
        <taxon>Polyphaga</taxon>
        <taxon>Cucujiformia</taxon>
        <taxon>Chrysomeloidea</taxon>
        <taxon>Cerambycidae</taxon>
        <taxon>Lamiinae</taxon>
        <taxon>Acanthocinini</taxon>
        <taxon>Exocentrus</taxon>
    </lineage>
</organism>
<protein>
    <recommendedName>
        <fullName evidence="2">Protein THEM6</fullName>
    </recommendedName>
</protein>
<dbReference type="CDD" id="cd00586">
    <property type="entry name" value="4HBT"/>
    <property type="match status" value="1"/>
</dbReference>
<reference evidence="4 5" key="1">
    <citation type="journal article" date="2023" name="Insect Mol. Biol.">
        <title>Genome sequencing provides insights into the evolution of gene families encoding plant cell wall-degrading enzymes in longhorned beetles.</title>
        <authorList>
            <person name="Shin N.R."/>
            <person name="Okamura Y."/>
            <person name="Kirsch R."/>
            <person name="Pauchet Y."/>
        </authorList>
    </citation>
    <scope>NUCLEOTIDE SEQUENCE [LARGE SCALE GENOMIC DNA]</scope>
    <source>
        <strain evidence="4">EAD_L_NR</strain>
    </source>
</reference>
<dbReference type="InterPro" id="IPR029069">
    <property type="entry name" value="HotDog_dom_sf"/>
</dbReference>
<comment type="caution">
    <text evidence="4">The sequence shown here is derived from an EMBL/GenBank/DDBJ whole genome shotgun (WGS) entry which is preliminary data.</text>
</comment>
<keyword evidence="3" id="KW-0812">Transmembrane</keyword>
<sequence>MLLCYVFFGCIGFVLLLYCLLELHYFLRTLACIVWAKLSKKKVYILDETRVAGICLTTDIDNLLNHMNNARYIRELDFAKIDFNERTGLYHQIKKNGGAIVLGATTIRYRRFIKLFSRYYITTKIIYWDDQNIYMEHRFVTPADGFVNAVVLCKTRLTNCNADQIITDLMVNSSQCDLETAKSQKPEVPVELAKWIESNEISSALLRKS</sequence>
<dbReference type="SUPFAM" id="SSF54637">
    <property type="entry name" value="Thioesterase/thiol ester dehydrase-isomerase"/>
    <property type="match status" value="1"/>
</dbReference>
<dbReference type="Pfam" id="PF13279">
    <property type="entry name" value="4HBT_2"/>
    <property type="match status" value="1"/>
</dbReference>
<dbReference type="PANTHER" id="PTHR12475">
    <property type="match status" value="1"/>
</dbReference>
<proteinExistence type="inferred from homology"/>
<accession>A0AAV8W8N0</accession>
<keyword evidence="5" id="KW-1185">Reference proteome</keyword>
<evidence type="ECO:0000256" key="1">
    <source>
        <dbReference type="ARBA" id="ARBA00038228"/>
    </source>
</evidence>
<evidence type="ECO:0000313" key="5">
    <source>
        <dbReference type="Proteomes" id="UP001159042"/>
    </source>
</evidence>